<dbReference type="GO" id="GO:0043041">
    <property type="term" value="P:amino acid activation for nonribosomal peptide biosynthetic process"/>
    <property type="evidence" value="ECO:0007669"/>
    <property type="project" value="TreeGrafter"/>
</dbReference>
<evidence type="ECO:0000259" key="4">
    <source>
        <dbReference type="Pfam" id="PF13193"/>
    </source>
</evidence>
<comment type="caution">
    <text evidence="5">The sequence shown here is derived from an EMBL/GenBank/DDBJ whole genome shotgun (WGS) entry which is preliminary data.</text>
</comment>
<dbReference type="FunFam" id="3.30.300.30:FF:000010">
    <property type="entry name" value="Enterobactin synthetase component F"/>
    <property type="match status" value="1"/>
</dbReference>
<dbReference type="Proteomes" id="UP000523196">
    <property type="component" value="Unassembled WGS sequence"/>
</dbReference>
<evidence type="ECO:0000313" key="5">
    <source>
        <dbReference type="EMBL" id="MBB1062196.1"/>
    </source>
</evidence>
<keyword evidence="1" id="KW-0596">Phosphopantetheine</keyword>
<dbReference type="PANTHER" id="PTHR45527">
    <property type="entry name" value="NONRIBOSOMAL PEPTIDE SYNTHETASE"/>
    <property type="match status" value="1"/>
</dbReference>
<dbReference type="InterPro" id="IPR000873">
    <property type="entry name" value="AMP-dep_synth/lig_dom"/>
</dbReference>
<dbReference type="GO" id="GO:0031177">
    <property type="term" value="F:phosphopantetheine binding"/>
    <property type="evidence" value="ECO:0007669"/>
    <property type="project" value="TreeGrafter"/>
</dbReference>
<evidence type="ECO:0000313" key="6">
    <source>
        <dbReference type="Proteomes" id="UP000523196"/>
    </source>
</evidence>
<dbReference type="SUPFAM" id="SSF56801">
    <property type="entry name" value="Acetyl-CoA synthetase-like"/>
    <property type="match status" value="1"/>
</dbReference>
<dbReference type="Gene3D" id="3.40.50.12780">
    <property type="entry name" value="N-terminal domain of ligase-like"/>
    <property type="match status" value="1"/>
</dbReference>
<feature type="domain" description="AMP-binding enzyme C-terminal" evidence="4">
    <location>
        <begin position="177"/>
        <end position="253"/>
    </location>
</feature>
<dbReference type="FunFam" id="2.30.38.10:FF:000001">
    <property type="entry name" value="Non-ribosomal peptide synthetase PvdI"/>
    <property type="match status" value="1"/>
</dbReference>
<name>A0A7W3TPW2_9GAMM</name>
<gene>
    <name evidence="5" type="ORF">H4F98_16640</name>
</gene>
<keyword evidence="6" id="KW-1185">Reference proteome</keyword>
<dbReference type="GO" id="GO:0009366">
    <property type="term" value="C:enterobactin synthetase complex"/>
    <property type="evidence" value="ECO:0007669"/>
    <property type="project" value="TreeGrafter"/>
</dbReference>
<evidence type="ECO:0000259" key="3">
    <source>
        <dbReference type="Pfam" id="PF00501"/>
    </source>
</evidence>
<evidence type="ECO:0000256" key="1">
    <source>
        <dbReference type="ARBA" id="ARBA00022450"/>
    </source>
</evidence>
<dbReference type="InterPro" id="IPR045851">
    <property type="entry name" value="AMP-bd_C_sf"/>
</dbReference>
<organism evidence="5 6">
    <name type="scientific">Marilutibacter spongiae</name>
    <dbReference type="NCBI Taxonomy" id="2025720"/>
    <lineage>
        <taxon>Bacteria</taxon>
        <taxon>Pseudomonadati</taxon>
        <taxon>Pseudomonadota</taxon>
        <taxon>Gammaproteobacteria</taxon>
        <taxon>Lysobacterales</taxon>
        <taxon>Lysobacteraceae</taxon>
        <taxon>Marilutibacter</taxon>
    </lineage>
</organism>
<dbReference type="GO" id="GO:0009239">
    <property type="term" value="P:enterobactin biosynthetic process"/>
    <property type="evidence" value="ECO:0007669"/>
    <property type="project" value="TreeGrafter"/>
</dbReference>
<dbReference type="AlphaFoldDB" id="A0A7W3TPW2"/>
<dbReference type="Pfam" id="PF00501">
    <property type="entry name" value="AMP-binding"/>
    <property type="match status" value="1"/>
</dbReference>
<dbReference type="InterPro" id="IPR042099">
    <property type="entry name" value="ANL_N_sf"/>
</dbReference>
<accession>A0A7W3TPW2</accession>
<proteinExistence type="predicted"/>
<protein>
    <submittedName>
        <fullName evidence="5">AMP-binding protein</fullName>
    </submittedName>
</protein>
<feature type="non-terminal residue" evidence="5">
    <location>
        <position position="272"/>
    </location>
</feature>
<feature type="domain" description="AMP-dependent synthetase/ligase" evidence="3">
    <location>
        <begin position="3"/>
        <end position="119"/>
    </location>
</feature>
<dbReference type="Pfam" id="PF13193">
    <property type="entry name" value="AMP-binding_C"/>
    <property type="match status" value="1"/>
</dbReference>
<evidence type="ECO:0000256" key="2">
    <source>
        <dbReference type="ARBA" id="ARBA00022553"/>
    </source>
</evidence>
<dbReference type="GO" id="GO:0047527">
    <property type="term" value="F:2,3-dihydroxybenzoate-serine ligase activity"/>
    <property type="evidence" value="ECO:0007669"/>
    <property type="project" value="TreeGrafter"/>
</dbReference>
<dbReference type="EMBL" id="JACHTF010000049">
    <property type="protein sequence ID" value="MBB1062196.1"/>
    <property type="molecule type" value="Genomic_DNA"/>
</dbReference>
<dbReference type="GO" id="GO:0005829">
    <property type="term" value="C:cytosol"/>
    <property type="evidence" value="ECO:0007669"/>
    <property type="project" value="TreeGrafter"/>
</dbReference>
<sequence length="272" mass="28684">RMTPSHVQALLAHRGEAVSACAHVFVVGGEAFGAGLARSLQAAFPHARIYNHYGPTETVVGCCWYDVSAALETLSGPTLALGRPMANTQLYVMDAGGRLQPPGVAGELWIGGAGVAKGYVNQAALTAEKFVPDPFDPARRVYRSGDRVRWRADGQLEFLGRLDGQVKLRGYRIELGEIAAVMESVPGVREAAVVVRGASEAARLLAYAVGAPGEDAATLQARVVSTLQQRLPAYMQPTACMLLAALPLTANGKLDRRALPEPEQATGAGEAP</sequence>
<keyword evidence="2" id="KW-0597">Phosphoprotein</keyword>
<feature type="non-terminal residue" evidence="5">
    <location>
        <position position="1"/>
    </location>
</feature>
<dbReference type="Gene3D" id="3.30.300.30">
    <property type="match status" value="1"/>
</dbReference>
<dbReference type="InterPro" id="IPR025110">
    <property type="entry name" value="AMP-bd_C"/>
</dbReference>
<dbReference type="RefSeq" id="WP_182688941.1">
    <property type="nucleotide sequence ID" value="NZ_JACHTF010000049.1"/>
</dbReference>
<reference evidence="5 6" key="1">
    <citation type="submission" date="2020-08" db="EMBL/GenBank/DDBJ databases">
        <authorList>
            <person name="Xu S."/>
            <person name="Li A."/>
        </authorList>
    </citation>
    <scope>NUCLEOTIDE SEQUENCE [LARGE SCALE GENOMIC DNA]</scope>
    <source>
        <strain evidence="5 6">119BY6-57</strain>
    </source>
</reference>
<dbReference type="PANTHER" id="PTHR45527:SF1">
    <property type="entry name" value="FATTY ACID SYNTHASE"/>
    <property type="match status" value="1"/>
</dbReference>